<organism evidence="2 3">
    <name type="scientific">Candida theae</name>
    <dbReference type="NCBI Taxonomy" id="1198502"/>
    <lineage>
        <taxon>Eukaryota</taxon>
        <taxon>Fungi</taxon>
        <taxon>Dikarya</taxon>
        <taxon>Ascomycota</taxon>
        <taxon>Saccharomycotina</taxon>
        <taxon>Pichiomycetes</taxon>
        <taxon>Debaryomycetaceae</taxon>
        <taxon>Candida/Lodderomyces clade</taxon>
        <taxon>Candida</taxon>
    </lineage>
</organism>
<dbReference type="RefSeq" id="XP_051610684.1">
    <property type="nucleotide sequence ID" value="XM_051755429.1"/>
</dbReference>
<name>A0AAD5BID9_9ASCO</name>
<keyword evidence="3" id="KW-1185">Reference proteome</keyword>
<dbReference type="AlphaFoldDB" id="A0AAD5BID9"/>
<feature type="region of interest" description="Disordered" evidence="1">
    <location>
        <begin position="273"/>
        <end position="407"/>
    </location>
</feature>
<protein>
    <submittedName>
        <fullName evidence="2">Uncharacterized protein</fullName>
    </submittedName>
</protein>
<feature type="region of interest" description="Disordered" evidence="1">
    <location>
        <begin position="1"/>
        <end position="71"/>
    </location>
</feature>
<feature type="compositionally biased region" description="Polar residues" evidence="1">
    <location>
        <begin position="381"/>
        <end position="407"/>
    </location>
</feature>
<feature type="compositionally biased region" description="Low complexity" evidence="1">
    <location>
        <begin position="360"/>
        <end position="371"/>
    </location>
</feature>
<reference evidence="2 3" key="1">
    <citation type="journal article" date="2022" name="DNA Res.">
        <title>Genome analysis of five recently described species of the CUG-Ser clade uncovers Candida theae as a new hybrid lineage with pathogenic potential in the Candida parapsilosis species complex.</title>
        <authorList>
            <person name="Mixao V."/>
            <person name="Del Olmo V."/>
            <person name="Hegedusova E."/>
            <person name="Saus E."/>
            <person name="Pryszcz L."/>
            <person name="Cillingova A."/>
            <person name="Nosek J."/>
            <person name="Gabaldon T."/>
        </authorList>
    </citation>
    <scope>NUCLEOTIDE SEQUENCE [LARGE SCALE GENOMIC DNA]</scope>
    <source>
        <strain evidence="2 3">CBS 12239</strain>
    </source>
</reference>
<proteinExistence type="predicted"/>
<feature type="compositionally biased region" description="Polar residues" evidence="1">
    <location>
        <begin position="316"/>
        <end position="334"/>
    </location>
</feature>
<dbReference type="Proteomes" id="UP001204833">
    <property type="component" value="Unassembled WGS sequence"/>
</dbReference>
<evidence type="ECO:0000313" key="3">
    <source>
        <dbReference type="Proteomes" id="UP001204833"/>
    </source>
</evidence>
<dbReference type="EMBL" id="JAIHNG010000046">
    <property type="protein sequence ID" value="KAI5965117.1"/>
    <property type="molecule type" value="Genomic_DNA"/>
</dbReference>
<accession>A0AAD5BID9</accession>
<feature type="compositionally biased region" description="Low complexity" evidence="1">
    <location>
        <begin position="423"/>
        <end position="448"/>
    </location>
</feature>
<dbReference type="GeneID" id="76148969"/>
<sequence>MSSVDQSHIQPSQYQYSLSPRINTGTFPLRSPPQPNHMSKLTHAISDDNSGGIKNHASTSPASGYSKSGPAEKLDTVSQKFANFSIRSRDNPGAEKMSSVCRFLDQLVNLKDAHSIIQNPKDFSFYKSLEQEYKLNTHCEPKHDSHDDAFSSVAAHLAIPFDLWLRDEICIKDINVKVTMLKEINGMINAELKDMSNQSTLEVTLNYYSKLLTAYNFYEIPARNTTYKQLTSNDHDQNYKFHDSINEELEVNKHRVSSATDFDFGSLEKPYFHNSNNSSSEVNSNSNSNSNSNNHNSNNSRASISSNSSRKRFSSFLNGGNSNKEGANVSTSPPEQRDASHRRSQLSTPTTPPQPQFKNFSTTSTPSTSFSYHQHQHQSDRSPTPKSRLSEDANGTPNSLNSGVNSILSKSRLYNRIKRNRESGSSVNSNLSHQSNSSNRNSVTTNASGSSRRKSSVTNVKHLFGGAGSTSGNASLAGDVSSFDSSRTLMPPDSLYSNEYVVLTKQEKLENSKEKHEYYRQVEELVKQSRWVLSILFNSSGPSSDKDNSKLEKLIDFITSKVFQFILIDAITMILTYCDLKCCNFKPV</sequence>
<feature type="region of interest" description="Disordered" evidence="1">
    <location>
        <begin position="419"/>
        <end position="457"/>
    </location>
</feature>
<feature type="compositionally biased region" description="Polar residues" evidence="1">
    <location>
        <begin position="1"/>
        <end position="26"/>
    </location>
</feature>
<comment type="caution">
    <text evidence="2">The sequence shown here is derived from an EMBL/GenBank/DDBJ whole genome shotgun (WGS) entry which is preliminary data.</text>
</comment>
<feature type="compositionally biased region" description="Low complexity" evidence="1">
    <location>
        <begin position="274"/>
        <end position="308"/>
    </location>
</feature>
<evidence type="ECO:0000313" key="2">
    <source>
        <dbReference type="EMBL" id="KAI5965117.1"/>
    </source>
</evidence>
<feature type="compositionally biased region" description="Polar residues" evidence="1">
    <location>
        <begin position="56"/>
        <end position="66"/>
    </location>
</feature>
<evidence type="ECO:0000256" key="1">
    <source>
        <dbReference type="SAM" id="MobiDB-lite"/>
    </source>
</evidence>
<gene>
    <name evidence="2" type="ORF">KGF57_000910</name>
</gene>